<accession>A0A941B3M0</accession>
<evidence type="ECO:0000313" key="3">
    <source>
        <dbReference type="Proteomes" id="UP000675047"/>
    </source>
</evidence>
<dbReference type="Proteomes" id="UP000675047">
    <property type="component" value="Unassembled WGS sequence"/>
</dbReference>
<evidence type="ECO:0000256" key="1">
    <source>
        <dbReference type="SAM" id="SignalP"/>
    </source>
</evidence>
<reference evidence="2 3" key="1">
    <citation type="submission" date="2021-03" db="EMBL/GenBank/DDBJ databases">
        <title>Flavobacterium Flabelliformis Sp. Nov. And Flavobacterium Geliluteum Sp. Nov., Two Novel Multidrug Resistant Psychrophilic Species Isolated From Antarctica.</title>
        <authorList>
            <person name="Kralova S."/>
            <person name="Busse H.J."/>
            <person name="Bezdicek M."/>
            <person name="Nykrynova M."/>
            <person name="Kroupova E."/>
            <person name="Krsek D."/>
            <person name="Sedlacek I."/>
        </authorList>
    </citation>
    <scope>NUCLEOTIDE SEQUENCE [LARGE SCALE GENOMIC DNA]</scope>
    <source>
        <strain evidence="2 3">P7388</strain>
    </source>
</reference>
<sequence>MKNSIFKSALLLFAIATITSCSNNDDNNGTDAPNPGTNLGTFAGNIQVANDPFTSLGYIYNAKVTVSRSGTNATIKVTGNEGFDREYKGEVTSSSGTMTFIQIQKQIKPVEKIAGTDMLINGNDLTIDISLASDNITVKPSPTSSSTINIIGKIRMIGTGMIKQ</sequence>
<evidence type="ECO:0000313" key="2">
    <source>
        <dbReference type="EMBL" id="MBP4138628.1"/>
    </source>
</evidence>
<name>A0A941B3M0_9FLAO</name>
<comment type="caution">
    <text evidence="2">The sequence shown here is derived from an EMBL/GenBank/DDBJ whole genome shotgun (WGS) entry which is preliminary data.</text>
</comment>
<organism evidence="2 3">
    <name type="scientific">Flavobacterium geliluteum</name>
    <dbReference type="NCBI Taxonomy" id="2816120"/>
    <lineage>
        <taxon>Bacteria</taxon>
        <taxon>Pseudomonadati</taxon>
        <taxon>Bacteroidota</taxon>
        <taxon>Flavobacteriia</taxon>
        <taxon>Flavobacteriales</taxon>
        <taxon>Flavobacteriaceae</taxon>
        <taxon>Flavobacterium</taxon>
    </lineage>
</organism>
<evidence type="ECO:0008006" key="4">
    <source>
        <dbReference type="Google" id="ProtNLM"/>
    </source>
</evidence>
<keyword evidence="3" id="KW-1185">Reference proteome</keyword>
<feature type="chain" id="PRO_5037483867" description="Lipocalin-like domain-containing protein" evidence="1">
    <location>
        <begin position="25"/>
        <end position="164"/>
    </location>
</feature>
<protein>
    <recommendedName>
        <fullName evidence="4">Lipocalin-like domain-containing protein</fullName>
    </recommendedName>
</protein>
<gene>
    <name evidence="2" type="ORF">J3495_11070</name>
</gene>
<feature type="signal peptide" evidence="1">
    <location>
        <begin position="1"/>
        <end position="24"/>
    </location>
</feature>
<dbReference type="EMBL" id="JAGFBV010000016">
    <property type="protein sequence ID" value="MBP4138628.1"/>
    <property type="molecule type" value="Genomic_DNA"/>
</dbReference>
<proteinExistence type="predicted"/>
<dbReference type="RefSeq" id="WP_210666621.1">
    <property type="nucleotide sequence ID" value="NZ_JAGFBV010000016.1"/>
</dbReference>
<dbReference type="PROSITE" id="PS51257">
    <property type="entry name" value="PROKAR_LIPOPROTEIN"/>
    <property type="match status" value="1"/>
</dbReference>
<keyword evidence="1" id="KW-0732">Signal</keyword>
<dbReference type="AlphaFoldDB" id="A0A941B3M0"/>